<dbReference type="SUPFAM" id="SSF54909">
    <property type="entry name" value="Dimeric alpha+beta barrel"/>
    <property type="match status" value="1"/>
</dbReference>
<accession>A0A9E7MA61</accession>
<dbReference type="InterPro" id="IPR019887">
    <property type="entry name" value="Tscrpt_reg_AsnC/Lrp_C"/>
</dbReference>
<evidence type="ECO:0000256" key="2">
    <source>
        <dbReference type="ARBA" id="ARBA00023125"/>
    </source>
</evidence>
<evidence type="ECO:0000256" key="1">
    <source>
        <dbReference type="ARBA" id="ARBA00023015"/>
    </source>
</evidence>
<dbReference type="Pfam" id="PF01037">
    <property type="entry name" value="AsnC_trans_reg"/>
    <property type="match status" value="1"/>
</dbReference>
<dbReference type="PROSITE" id="PS50956">
    <property type="entry name" value="HTH_ASNC_2"/>
    <property type="match status" value="1"/>
</dbReference>
<keyword evidence="6" id="KW-1185">Reference proteome</keyword>
<organism evidence="5 6">
    <name type="scientific">Thermococcus argininiproducens</name>
    <dbReference type="NCBI Taxonomy" id="2866384"/>
    <lineage>
        <taxon>Archaea</taxon>
        <taxon>Methanobacteriati</taxon>
        <taxon>Methanobacteriota</taxon>
        <taxon>Thermococci</taxon>
        <taxon>Thermococcales</taxon>
        <taxon>Thermococcaceae</taxon>
        <taxon>Thermococcus</taxon>
    </lineage>
</organism>
<dbReference type="InterPro" id="IPR036388">
    <property type="entry name" value="WH-like_DNA-bd_sf"/>
</dbReference>
<evidence type="ECO:0000313" key="5">
    <source>
        <dbReference type="EMBL" id="USG99853.1"/>
    </source>
</evidence>
<feature type="domain" description="HTH asnC-type" evidence="4">
    <location>
        <begin position="20"/>
        <end position="81"/>
    </location>
</feature>
<dbReference type="InterPro" id="IPR000485">
    <property type="entry name" value="AsnC-type_HTH_dom"/>
</dbReference>
<dbReference type="EMBL" id="CP080572">
    <property type="protein sequence ID" value="USG99853.1"/>
    <property type="molecule type" value="Genomic_DNA"/>
</dbReference>
<protein>
    <submittedName>
        <fullName evidence="5">Lrp/AsnC family transcriptional regulator</fullName>
    </submittedName>
</protein>
<evidence type="ECO:0000313" key="6">
    <source>
        <dbReference type="Proteomes" id="UP001056425"/>
    </source>
</evidence>
<dbReference type="InterPro" id="IPR019888">
    <property type="entry name" value="Tscrpt_reg_AsnC-like"/>
</dbReference>
<dbReference type="Pfam" id="PF13412">
    <property type="entry name" value="HTH_24"/>
    <property type="match status" value="1"/>
</dbReference>
<dbReference type="SMART" id="SM00344">
    <property type="entry name" value="HTH_ASNC"/>
    <property type="match status" value="1"/>
</dbReference>
<dbReference type="InterPro" id="IPR019885">
    <property type="entry name" value="Tscrpt_reg_HTH_AsnC-type_CS"/>
</dbReference>
<dbReference type="GO" id="GO:0043200">
    <property type="term" value="P:response to amino acid"/>
    <property type="evidence" value="ECO:0007669"/>
    <property type="project" value="TreeGrafter"/>
</dbReference>
<proteinExistence type="predicted"/>
<dbReference type="GO" id="GO:0005829">
    <property type="term" value="C:cytosol"/>
    <property type="evidence" value="ECO:0007669"/>
    <property type="project" value="TreeGrafter"/>
</dbReference>
<dbReference type="PANTHER" id="PTHR30154:SF34">
    <property type="entry name" value="TRANSCRIPTIONAL REGULATOR AZLB"/>
    <property type="match status" value="1"/>
</dbReference>
<name>A0A9E7MA61_9EURY</name>
<dbReference type="GO" id="GO:0043565">
    <property type="term" value="F:sequence-specific DNA binding"/>
    <property type="evidence" value="ECO:0007669"/>
    <property type="project" value="InterPro"/>
</dbReference>
<dbReference type="PROSITE" id="PS00519">
    <property type="entry name" value="HTH_ASNC_1"/>
    <property type="match status" value="1"/>
</dbReference>
<evidence type="ECO:0000256" key="3">
    <source>
        <dbReference type="ARBA" id="ARBA00023163"/>
    </source>
</evidence>
<sequence>MENSLDYNSKKEGSNIKKNLDYKDRIILSLLVKDSSISLVDISKVLGISVTATKKRLAKLKDRGIIKQSTIKVNFDKLGYGVLAFIKMAIEPQMREHVITELKKIKNVIELYEVSGEYDIMAKVVVKNVSELRDTLLTTLTKIGGINKTSTMIIMKEHSCNLEKLFGEEEHE</sequence>
<gene>
    <name evidence="5" type="ORF">K1720_10275</name>
</gene>
<dbReference type="Proteomes" id="UP001056425">
    <property type="component" value="Chromosome"/>
</dbReference>
<dbReference type="PANTHER" id="PTHR30154">
    <property type="entry name" value="LEUCINE-RESPONSIVE REGULATORY PROTEIN"/>
    <property type="match status" value="1"/>
</dbReference>
<keyword evidence="3" id="KW-0804">Transcription</keyword>
<dbReference type="InterPro" id="IPR011008">
    <property type="entry name" value="Dimeric_a/b-barrel"/>
</dbReference>
<evidence type="ECO:0000259" key="4">
    <source>
        <dbReference type="PROSITE" id="PS50956"/>
    </source>
</evidence>
<dbReference type="InterPro" id="IPR036390">
    <property type="entry name" value="WH_DNA-bd_sf"/>
</dbReference>
<reference evidence="5 6" key="1">
    <citation type="submission" date="2021-08" db="EMBL/GenBank/DDBJ databases">
        <title>Thermococcus onnuriiensis IOH2.</title>
        <authorList>
            <person name="Park Y.-J."/>
        </authorList>
    </citation>
    <scope>NUCLEOTIDE SEQUENCE [LARGE SCALE GENOMIC DNA]</scope>
    <source>
        <strain evidence="5 6">IOH2</strain>
    </source>
</reference>
<dbReference type="AlphaFoldDB" id="A0A9E7MA61"/>
<dbReference type="GeneID" id="72778738"/>
<dbReference type="KEGG" id="thei:K1720_10275"/>
<keyword evidence="2" id="KW-0238">DNA-binding</keyword>
<dbReference type="SUPFAM" id="SSF46785">
    <property type="entry name" value="Winged helix' DNA-binding domain"/>
    <property type="match status" value="1"/>
</dbReference>
<keyword evidence="1" id="KW-0805">Transcription regulation</keyword>
<dbReference type="Gene3D" id="3.30.70.920">
    <property type="match status" value="1"/>
</dbReference>
<dbReference type="RefSeq" id="WP_251949126.1">
    <property type="nucleotide sequence ID" value="NZ_CP080572.1"/>
</dbReference>
<dbReference type="Gene3D" id="1.10.10.10">
    <property type="entry name" value="Winged helix-like DNA-binding domain superfamily/Winged helix DNA-binding domain"/>
    <property type="match status" value="1"/>
</dbReference>
<dbReference type="PRINTS" id="PR00033">
    <property type="entry name" value="HTHASNC"/>
</dbReference>